<dbReference type="GO" id="GO:0005886">
    <property type="term" value="C:plasma membrane"/>
    <property type="evidence" value="ECO:0007669"/>
    <property type="project" value="UniProtKB-SubCell"/>
</dbReference>
<evidence type="ECO:0000256" key="6">
    <source>
        <dbReference type="ARBA" id="ARBA00023136"/>
    </source>
</evidence>
<dbReference type="AlphaFoldDB" id="A0A7W5UIR7"/>
<feature type="transmembrane region" description="Helical" evidence="7">
    <location>
        <begin position="84"/>
        <end position="110"/>
    </location>
</feature>
<feature type="transmembrane region" description="Helical" evidence="7">
    <location>
        <begin position="218"/>
        <end position="235"/>
    </location>
</feature>
<evidence type="ECO:0000256" key="4">
    <source>
        <dbReference type="ARBA" id="ARBA00022692"/>
    </source>
</evidence>
<evidence type="ECO:0000313" key="9">
    <source>
        <dbReference type="Proteomes" id="UP000541425"/>
    </source>
</evidence>
<evidence type="ECO:0000313" key="8">
    <source>
        <dbReference type="EMBL" id="MBB3702187.1"/>
    </source>
</evidence>
<evidence type="ECO:0000256" key="3">
    <source>
        <dbReference type="ARBA" id="ARBA00022679"/>
    </source>
</evidence>
<dbReference type="HAMAP" id="MF_01147">
    <property type="entry name" value="Lgt"/>
    <property type="match status" value="1"/>
</dbReference>
<dbReference type="Pfam" id="PF01790">
    <property type="entry name" value="LGT"/>
    <property type="match status" value="1"/>
</dbReference>
<dbReference type="InterPro" id="IPR001640">
    <property type="entry name" value="Lgt"/>
</dbReference>
<feature type="transmembrane region" description="Helical" evidence="7">
    <location>
        <begin position="242"/>
        <end position="259"/>
    </location>
</feature>
<dbReference type="GO" id="GO:0008961">
    <property type="term" value="F:phosphatidylglycerol-prolipoprotein diacylglyceryl transferase activity"/>
    <property type="evidence" value="ECO:0007669"/>
    <property type="project" value="UniProtKB-UniRule"/>
</dbReference>
<keyword evidence="8" id="KW-0449">Lipoprotein</keyword>
<keyword evidence="4 7" id="KW-0812">Transmembrane</keyword>
<feature type="transmembrane region" description="Helical" evidence="7">
    <location>
        <begin position="49"/>
        <end position="72"/>
    </location>
</feature>
<protein>
    <recommendedName>
        <fullName evidence="7">Phosphatidylglycerol--prolipoprotein diacylglyceryl transferase</fullName>
        <ecNumber evidence="7">2.5.1.145</ecNumber>
    </recommendedName>
</protein>
<dbReference type="Proteomes" id="UP000541425">
    <property type="component" value="Unassembled WGS sequence"/>
</dbReference>
<comment type="subcellular location">
    <subcellularLocation>
        <location evidence="7">Cell membrane</location>
        <topology evidence="7">Multi-pass membrane protein</topology>
    </subcellularLocation>
</comment>
<evidence type="ECO:0000256" key="2">
    <source>
        <dbReference type="ARBA" id="ARBA00022475"/>
    </source>
</evidence>
<comment type="caution">
    <text evidence="8">The sequence shown here is derived from an EMBL/GenBank/DDBJ whole genome shotgun (WGS) entry which is preliminary data.</text>
</comment>
<dbReference type="PANTHER" id="PTHR30589:SF0">
    <property type="entry name" value="PHOSPHATIDYLGLYCEROL--PROLIPOPROTEIN DIACYLGLYCERYL TRANSFERASE"/>
    <property type="match status" value="1"/>
</dbReference>
<keyword evidence="2 7" id="KW-1003">Cell membrane</keyword>
<keyword evidence="5 7" id="KW-1133">Transmembrane helix</keyword>
<evidence type="ECO:0000256" key="1">
    <source>
        <dbReference type="ARBA" id="ARBA00007150"/>
    </source>
</evidence>
<dbReference type="PANTHER" id="PTHR30589">
    <property type="entry name" value="PROLIPOPROTEIN DIACYLGLYCERYL TRANSFERASE"/>
    <property type="match status" value="1"/>
</dbReference>
<dbReference type="EC" id="2.5.1.145" evidence="7"/>
<feature type="transmembrane region" description="Helical" evidence="7">
    <location>
        <begin position="130"/>
        <end position="151"/>
    </location>
</feature>
<comment type="similarity">
    <text evidence="1 7">Belongs to the Lgt family.</text>
</comment>
<comment type="function">
    <text evidence="7">Catalyzes the transfer of the diacylglyceryl group from phosphatidylglycerol to the sulfhydryl group of the N-terminal cysteine of a prolipoprotein, the first step in the formation of mature lipoproteins.</text>
</comment>
<dbReference type="GO" id="GO:0042158">
    <property type="term" value="P:lipoprotein biosynthetic process"/>
    <property type="evidence" value="ECO:0007669"/>
    <property type="project" value="UniProtKB-UniRule"/>
</dbReference>
<dbReference type="NCBIfam" id="TIGR00544">
    <property type="entry name" value="lgt"/>
    <property type="match status" value="1"/>
</dbReference>
<feature type="transmembrane region" description="Helical" evidence="7">
    <location>
        <begin position="163"/>
        <end position="181"/>
    </location>
</feature>
<organism evidence="8 9">
    <name type="scientific">Alloprevotella rava</name>
    <dbReference type="NCBI Taxonomy" id="671218"/>
    <lineage>
        <taxon>Bacteria</taxon>
        <taxon>Pseudomonadati</taxon>
        <taxon>Bacteroidota</taxon>
        <taxon>Bacteroidia</taxon>
        <taxon>Bacteroidales</taxon>
        <taxon>Prevotellaceae</taxon>
        <taxon>Alloprevotella</taxon>
    </lineage>
</organism>
<comment type="pathway">
    <text evidence="7">Protein modification; lipoprotein biosynthesis (diacylglyceryl transfer).</text>
</comment>
<reference evidence="8 9" key="1">
    <citation type="submission" date="2020-08" db="EMBL/GenBank/DDBJ databases">
        <title>Genomic Encyclopedia of Type Strains, Phase IV (KMG-IV): sequencing the most valuable type-strain genomes for metagenomic binning, comparative biology and taxonomic classification.</title>
        <authorList>
            <person name="Goeker M."/>
        </authorList>
    </citation>
    <scope>NUCLEOTIDE SEQUENCE [LARGE SCALE GENOMIC DNA]</scope>
    <source>
        <strain evidence="8 9">DSM 22548</strain>
    </source>
</reference>
<accession>A0A7W5UIR7</accession>
<keyword evidence="3 7" id="KW-0808">Transferase</keyword>
<comment type="catalytic activity">
    <reaction evidence="7">
        <text>L-cysteinyl-[prolipoprotein] + a 1,2-diacyl-sn-glycero-3-phospho-(1'-sn-glycerol) = an S-1,2-diacyl-sn-glyceryl-L-cysteinyl-[prolipoprotein] + sn-glycerol 1-phosphate + H(+)</text>
        <dbReference type="Rhea" id="RHEA:56712"/>
        <dbReference type="Rhea" id="RHEA-COMP:14679"/>
        <dbReference type="Rhea" id="RHEA-COMP:14680"/>
        <dbReference type="ChEBI" id="CHEBI:15378"/>
        <dbReference type="ChEBI" id="CHEBI:29950"/>
        <dbReference type="ChEBI" id="CHEBI:57685"/>
        <dbReference type="ChEBI" id="CHEBI:64716"/>
        <dbReference type="ChEBI" id="CHEBI:140658"/>
        <dbReference type="EC" id="2.5.1.145"/>
    </reaction>
</comment>
<proteinExistence type="inferred from homology"/>
<sequence length="315" mass="36017">MIHFLSHILVQLQALVAPLSFGKGFDSAALLSIVWNPDKVAFTVFGHPIVWYAIMWVVGIALSYLVVMWLYKDQRLPDEKFDPLFIYCFVGILLGARLGHCLFYERAYFMANPLEMFLPMKHLADGSWKFTGYAGLASHGGTLGLMIALWFYVRKYKVNLMRVLDNIAIATPITACFIRLGNLMNSEIVGKPTDSALGFIFVQNHENFARHPGQLYEALFYLLLFPIGLWLYKCYKTKVGTGYFFGWVLTCIFAFRFFVEFLKEVQEPWELSMVEAIGLNQGQMLSIPFVVLGLYCWLGGKYCKKLGEQPTQKKL</sequence>
<dbReference type="RefSeq" id="WP_244957411.1">
    <property type="nucleotide sequence ID" value="NZ_JACICA010000002.1"/>
</dbReference>
<dbReference type="UniPathway" id="UPA00664"/>
<evidence type="ECO:0000256" key="7">
    <source>
        <dbReference type="HAMAP-Rule" id="MF_01147"/>
    </source>
</evidence>
<dbReference type="EMBL" id="JACICA010000002">
    <property type="protein sequence ID" value="MBB3702187.1"/>
    <property type="molecule type" value="Genomic_DNA"/>
</dbReference>
<feature type="transmembrane region" description="Helical" evidence="7">
    <location>
        <begin position="279"/>
        <end position="298"/>
    </location>
</feature>
<feature type="binding site" evidence="7">
    <location>
        <position position="179"/>
    </location>
    <ligand>
        <name>a 1,2-diacyl-sn-glycero-3-phospho-(1'-sn-glycerol)</name>
        <dbReference type="ChEBI" id="CHEBI:64716"/>
    </ligand>
</feature>
<name>A0A7W5UIR7_9BACT</name>
<evidence type="ECO:0000256" key="5">
    <source>
        <dbReference type="ARBA" id="ARBA00022989"/>
    </source>
</evidence>
<gene>
    <name evidence="7" type="primary">lgt</name>
    <name evidence="8" type="ORF">FHS60_000640</name>
</gene>
<keyword evidence="6 7" id="KW-0472">Membrane</keyword>